<accession>A0A9X4R2P1</accession>
<dbReference type="GO" id="GO:0003677">
    <property type="term" value="F:DNA binding"/>
    <property type="evidence" value="ECO:0007669"/>
    <property type="project" value="UniProtKB-KW"/>
</dbReference>
<feature type="region of interest" description="Disordered" evidence="5">
    <location>
        <begin position="188"/>
        <end position="224"/>
    </location>
</feature>
<dbReference type="InterPro" id="IPR002104">
    <property type="entry name" value="Integrase_catalytic"/>
</dbReference>
<comment type="caution">
    <text evidence="7">The sequence shown here is derived from an EMBL/GenBank/DDBJ whole genome shotgun (WGS) entry which is preliminary data.</text>
</comment>
<evidence type="ECO:0000256" key="5">
    <source>
        <dbReference type="SAM" id="MobiDB-lite"/>
    </source>
</evidence>
<dbReference type="Gene3D" id="1.10.443.10">
    <property type="entry name" value="Intergrase catalytic core"/>
    <property type="match status" value="1"/>
</dbReference>
<dbReference type="PANTHER" id="PTHR30349">
    <property type="entry name" value="PHAGE INTEGRASE-RELATED"/>
    <property type="match status" value="1"/>
</dbReference>
<dbReference type="Pfam" id="PF00589">
    <property type="entry name" value="Phage_integrase"/>
    <property type="match status" value="1"/>
</dbReference>
<dbReference type="PANTHER" id="PTHR30349:SF41">
    <property type="entry name" value="INTEGRASE_RECOMBINASE PROTEIN MJ0367-RELATED"/>
    <property type="match status" value="1"/>
</dbReference>
<name>A0A9X4R2P1_9BURK</name>
<dbReference type="Pfam" id="PF20172">
    <property type="entry name" value="DUF6538"/>
    <property type="match status" value="1"/>
</dbReference>
<dbReference type="SUPFAM" id="SSF56349">
    <property type="entry name" value="DNA breaking-rejoining enzymes"/>
    <property type="match status" value="1"/>
</dbReference>
<reference evidence="7" key="1">
    <citation type="submission" date="2019-02" db="EMBL/GenBank/DDBJ databases">
        <title>Draft genome of the type strain Pelomonas aquatica CCUG 52575T.</title>
        <authorList>
            <person name="Gomila M."/>
            <person name="Lalucat J."/>
        </authorList>
    </citation>
    <scope>NUCLEOTIDE SEQUENCE</scope>
    <source>
        <strain evidence="7">CCUG 52575</strain>
    </source>
</reference>
<protein>
    <submittedName>
        <fullName evidence="7">Site-specific integrase</fullName>
    </submittedName>
</protein>
<dbReference type="GO" id="GO:0015074">
    <property type="term" value="P:DNA integration"/>
    <property type="evidence" value="ECO:0007669"/>
    <property type="project" value="UniProtKB-KW"/>
</dbReference>
<keyword evidence="3" id="KW-0238">DNA-binding</keyword>
<evidence type="ECO:0000313" key="8">
    <source>
        <dbReference type="Proteomes" id="UP001152766"/>
    </source>
</evidence>
<comment type="similarity">
    <text evidence="1">Belongs to the 'phage' integrase family.</text>
</comment>
<evidence type="ECO:0000256" key="2">
    <source>
        <dbReference type="ARBA" id="ARBA00022908"/>
    </source>
</evidence>
<dbReference type="PROSITE" id="PS51898">
    <property type="entry name" value="TYR_RECOMBINASE"/>
    <property type="match status" value="1"/>
</dbReference>
<dbReference type="InterPro" id="IPR013762">
    <property type="entry name" value="Integrase-like_cat_sf"/>
</dbReference>
<evidence type="ECO:0000313" key="7">
    <source>
        <dbReference type="EMBL" id="MDG0861132.1"/>
    </source>
</evidence>
<evidence type="ECO:0000259" key="6">
    <source>
        <dbReference type="PROSITE" id="PS51898"/>
    </source>
</evidence>
<sequence length="567" mass="62376">MPKKTSYLVTKGSRYYFRIRVPNELREAIGKKEHTEALGDLNKAQAEVQAARLGADWQARFLRERHALGFAPHPPAPPPQAVAAVAPRVATLEEVQALATMAGRSMLEADEEMRVEGLPAPSSSPEFGPGVELDVALPDAIKGRSMDGVAIQAESWLGSYGLVLPEDPPARRRMLYVFAMSMAKARKGQKLRDEGEPVDTPPEVGLPSSLAGPDSSTLPPAEKPASALKLRDVYQLWCNKAKKPSAKSVSVAGRVVDIFEEVCGDPPLMQLTRKHGLQLRDHFLSTGMAPVTARDRLGWVTTLLRYEMAEGQRIESDPWTNIKVEGSSEAVIERQAVSPAQMTKLFGHELFQAYKLPRARNAGQDAAYWLPIMGAYTGARITELAQLLVADLKQDGEQWFLSIAASEEWQSVKNKPSERTIPLHVELVRLGLPEYAVVMQKAGHKRLFPVLPVSEVNNAGGAFSSWFSKLKTSSGWGLDTTFHSFRHTVETLLRRAEAYPLHIDKYVGHQHDGGEGSKTYAKVFPEDLVKVAGLIQHDSIALPRVFPPEGWSAPAPVAAVLMTERRE</sequence>
<dbReference type="EMBL" id="SGUG01000002">
    <property type="protein sequence ID" value="MDG0861132.1"/>
    <property type="molecule type" value="Genomic_DNA"/>
</dbReference>
<keyword evidence="8" id="KW-1185">Reference proteome</keyword>
<dbReference type="InterPro" id="IPR046668">
    <property type="entry name" value="DUF6538"/>
</dbReference>
<proteinExistence type="inferred from homology"/>
<evidence type="ECO:0000256" key="1">
    <source>
        <dbReference type="ARBA" id="ARBA00008857"/>
    </source>
</evidence>
<evidence type="ECO:0000256" key="4">
    <source>
        <dbReference type="ARBA" id="ARBA00023172"/>
    </source>
</evidence>
<dbReference type="GO" id="GO:0006310">
    <property type="term" value="P:DNA recombination"/>
    <property type="evidence" value="ECO:0007669"/>
    <property type="project" value="UniProtKB-KW"/>
</dbReference>
<evidence type="ECO:0000256" key="3">
    <source>
        <dbReference type="ARBA" id="ARBA00023125"/>
    </source>
</evidence>
<dbReference type="InterPro" id="IPR050090">
    <property type="entry name" value="Tyrosine_recombinase_XerCD"/>
</dbReference>
<dbReference type="AlphaFoldDB" id="A0A9X4R2P1"/>
<organism evidence="7 8">
    <name type="scientific">Pelomonas aquatica</name>
    <dbReference type="NCBI Taxonomy" id="431058"/>
    <lineage>
        <taxon>Bacteria</taxon>
        <taxon>Pseudomonadati</taxon>
        <taxon>Pseudomonadota</taxon>
        <taxon>Betaproteobacteria</taxon>
        <taxon>Burkholderiales</taxon>
        <taxon>Sphaerotilaceae</taxon>
        <taxon>Roseateles</taxon>
    </lineage>
</organism>
<dbReference type="CDD" id="cd01184">
    <property type="entry name" value="INT_C_like_1"/>
    <property type="match status" value="1"/>
</dbReference>
<dbReference type="InterPro" id="IPR011010">
    <property type="entry name" value="DNA_brk_join_enz"/>
</dbReference>
<keyword evidence="4" id="KW-0233">DNA recombination</keyword>
<gene>
    <name evidence="7" type="ORF">EXJ73_01420</name>
</gene>
<dbReference type="Proteomes" id="UP001152766">
    <property type="component" value="Unassembled WGS sequence"/>
</dbReference>
<keyword evidence="2" id="KW-0229">DNA integration</keyword>
<dbReference type="RefSeq" id="WP_268148210.1">
    <property type="nucleotide sequence ID" value="NZ_JAPPUW010000004.1"/>
</dbReference>
<feature type="domain" description="Tyr recombinase" evidence="6">
    <location>
        <begin position="341"/>
        <end position="533"/>
    </location>
</feature>